<keyword evidence="2" id="KW-1133">Transmembrane helix</keyword>
<dbReference type="InterPro" id="IPR027417">
    <property type="entry name" value="P-loop_NTPase"/>
</dbReference>
<comment type="caution">
    <text evidence="4">The sequence shown here is derived from an EMBL/GenBank/DDBJ whole genome shotgun (WGS) entry which is preliminary data.</text>
</comment>
<evidence type="ECO:0000259" key="3">
    <source>
        <dbReference type="Pfam" id="PF01926"/>
    </source>
</evidence>
<evidence type="ECO:0000313" key="4">
    <source>
        <dbReference type="EMBL" id="KAA6329666.1"/>
    </source>
</evidence>
<feature type="transmembrane region" description="Helical" evidence="2">
    <location>
        <begin position="638"/>
        <end position="660"/>
    </location>
</feature>
<keyword evidence="1" id="KW-0175">Coiled coil</keyword>
<keyword evidence="2" id="KW-0472">Membrane</keyword>
<dbReference type="Pfam" id="PF01926">
    <property type="entry name" value="MMR_HSR1"/>
    <property type="match status" value="1"/>
</dbReference>
<dbReference type="Gene3D" id="3.40.50.300">
    <property type="entry name" value="P-loop containing nucleotide triphosphate hydrolases"/>
    <property type="match status" value="1"/>
</dbReference>
<feature type="coiled-coil region" evidence="1">
    <location>
        <begin position="486"/>
        <end position="513"/>
    </location>
</feature>
<gene>
    <name evidence="4" type="ORF">EZS27_021552</name>
</gene>
<keyword evidence="2" id="KW-0812">Transmembrane</keyword>
<dbReference type="EMBL" id="SNRY01001612">
    <property type="protein sequence ID" value="KAA6329666.1"/>
    <property type="molecule type" value="Genomic_DNA"/>
</dbReference>
<dbReference type="SUPFAM" id="SSF158682">
    <property type="entry name" value="TerB-like"/>
    <property type="match status" value="1"/>
</dbReference>
<proteinExistence type="predicted"/>
<dbReference type="GO" id="GO:0005525">
    <property type="term" value="F:GTP binding"/>
    <property type="evidence" value="ECO:0007669"/>
    <property type="project" value="InterPro"/>
</dbReference>
<accession>A0A5J4R6P4</accession>
<feature type="coiled-coil region" evidence="1">
    <location>
        <begin position="107"/>
        <end position="134"/>
    </location>
</feature>
<feature type="domain" description="G" evidence="3">
    <location>
        <begin position="259"/>
        <end position="366"/>
    </location>
</feature>
<dbReference type="InterPro" id="IPR006073">
    <property type="entry name" value="GTP-bd"/>
</dbReference>
<dbReference type="Gene3D" id="1.10.3680.10">
    <property type="entry name" value="TerB-like"/>
    <property type="match status" value="1"/>
</dbReference>
<dbReference type="InterPro" id="IPR029024">
    <property type="entry name" value="TerB-like"/>
</dbReference>
<name>A0A5J4R6P4_9ZZZZ</name>
<protein>
    <submittedName>
        <fullName evidence="4">GTPase Era</fullName>
    </submittedName>
</protein>
<sequence length="818" mass="95102">MNENDVIYLLACYMIVADSEINDKEIKTLLSLPNYTSFVKDEEKKIFSDDSAKIEISKLLRQANLFPTKTKRDLISFLLRIAYSTCYFGPQEGELMEKIILNINFDRHEYEELKKQQEQNIEKYEEKEVTWQNSLREKLYQLLYEINDTDEDKDRYGDVFLSGKSFVSKIKSIAEKSNEDLKLSIQYITELKSVYCDNCKKITDYSKKIISGKRNDDLSNQLEKGIKNLNKSIEVIINTSLEKNKNTLDKKRSTIDYFTIGFIGRTKAGKSTFHKVITEQKTDDIGVGKLRTTRYNRVFNWENIRIIDTPGLGAPGGKSDEEVAKSIIDESDLICFLVTNDSIQQTEFEFLRLLKNQNKPLLIILNVKQNLENETRRKSFLKNPRRWIDNESDQQSIQGHINRINTYVANFYEGKIDVIPIMLLAAKMKDNPDLDNETKELLYKSSNITEYIRKVKQSIFDSGHVKKTQNIIDGCNYNVYGVLKEIDAYFQNLNLLQKSLRNKKKELIEFLDKEHAKRQTSCSAILCSTYNEIRTGIKEFASRNGDTDNKHLESRWKEFYNDNKYNEKLQSKIEGEFKSFESGIKERIEECMTDLKIIFDSRINTDADIESASTFDTRNIWKIGVSILTGVALCFTPLGWAALAVTAVGAIVGWIGNNLFKSRKERIEEKKQKIVESLTKSINENELTTKVEVNKNLDNFVSSTKNKIIPVFDTLIDNLSNLIAVLDNLRQTTSMIHTRFNVVMLYRVLEHFYLLDIKGKLTHEMLIKFENDNKVQIDRNFDRNEFNIQTQISVPQEIQNKMIELLQTKIIFKNENRE</sequence>
<evidence type="ECO:0000256" key="1">
    <source>
        <dbReference type="SAM" id="Coils"/>
    </source>
</evidence>
<evidence type="ECO:0000256" key="2">
    <source>
        <dbReference type="SAM" id="Phobius"/>
    </source>
</evidence>
<dbReference type="AlphaFoldDB" id="A0A5J4R6P4"/>
<dbReference type="SUPFAM" id="SSF52540">
    <property type="entry name" value="P-loop containing nucleoside triphosphate hydrolases"/>
    <property type="match status" value="1"/>
</dbReference>
<organism evidence="4">
    <name type="scientific">termite gut metagenome</name>
    <dbReference type="NCBI Taxonomy" id="433724"/>
    <lineage>
        <taxon>unclassified sequences</taxon>
        <taxon>metagenomes</taxon>
        <taxon>organismal metagenomes</taxon>
    </lineage>
</organism>
<dbReference type="CDD" id="cd07177">
    <property type="entry name" value="terB_like"/>
    <property type="match status" value="1"/>
</dbReference>
<reference evidence="4" key="1">
    <citation type="submission" date="2019-03" db="EMBL/GenBank/DDBJ databases">
        <title>Single cell metagenomics reveals metabolic interactions within the superorganism composed of flagellate Streblomastix strix and complex community of Bacteroidetes bacteria on its surface.</title>
        <authorList>
            <person name="Treitli S.C."/>
            <person name="Kolisko M."/>
            <person name="Husnik F."/>
            <person name="Keeling P."/>
            <person name="Hampl V."/>
        </authorList>
    </citation>
    <scope>NUCLEOTIDE SEQUENCE</scope>
    <source>
        <strain evidence="4">STM</strain>
    </source>
</reference>